<dbReference type="RefSeq" id="WP_176253666.1">
    <property type="nucleotide sequence ID" value="NZ_BAABXL010000001.1"/>
</dbReference>
<keyword evidence="4 6" id="KW-1133">Transmembrane helix</keyword>
<reference evidence="8 9" key="1">
    <citation type="submission" date="2024-04" db="EMBL/GenBank/DDBJ databases">
        <title>Defined microbial consortia suppress multidrug-resistant proinflammatory Enterobacteriaceae via ecological control.</title>
        <authorList>
            <person name="Furuichi M."/>
            <person name="Kawaguchi T."/>
            <person name="Pust M."/>
            <person name="Yasuma K."/>
            <person name="Plichta D."/>
            <person name="Hasegawa N."/>
            <person name="Ohya T."/>
            <person name="Bhattarai S."/>
            <person name="Sasajima S."/>
            <person name="Aoto Y."/>
            <person name="Tuganbaev T."/>
            <person name="Yaginuma M."/>
            <person name="Ueda M."/>
            <person name="Okahashi N."/>
            <person name="Amafuji K."/>
            <person name="Kiridooshi Y."/>
            <person name="Sugita K."/>
            <person name="Strazar M."/>
            <person name="Skelly A."/>
            <person name="Suda W."/>
            <person name="Hattori M."/>
            <person name="Nakamoto N."/>
            <person name="Caballero S."/>
            <person name="Norman J."/>
            <person name="Olle B."/>
            <person name="Tanoue T."/>
            <person name="Arita M."/>
            <person name="Bucci V."/>
            <person name="Atarashi K."/>
            <person name="Xavier R."/>
            <person name="Honda K."/>
        </authorList>
    </citation>
    <scope>NUCLEOTIDE SEQUENCE [LARGE SCALE GENOMIC DNA]</scope>
    <source>
        <strain evidence="9">f13</strain>
    </source>
</reference>
<dbReference type="Pfam" id="PF03600">
    <property type="entry name" value="CitMHS"/>
    <property type="match status" value="1"/>
</dbReference>
<keyword evidence="3 6" id="KW-0812">Transmembrane</keyword>
<feature type="domain" description="Citrate transporter-like" evidence="7">
    <location>
        <begin position="21"/>
        <end position="388"/>
    </location>
</feature>
<dbReference type="PANTHER" id="PTHR30354">
    <property type="entry name" value="GNT FAMILY GLUCONATE TRANSPORTER"/>
    <property type="match status" value="1"/>
</dbReference>
<keyword evidence="5 6" id="KW-0472">Membrane</keyword>
<dbReference type="InterPro" id="IPR003474">
    <property type="entry name" value="Glcn_transporter"/>
</dbReference>
<dbReference type="PANTHER" id="PTHR30354:SF26">
    <property type="entry name" value="TRANSPORTER, PUTATIVE-RELATED"/>
    <property type="match status" value="1"/>
</dbReference>
<dbReference type="NCBIfam" id="TIGR00784">
    <property type="entry name" value="citMHS"/>
    <property type="match status" value="1"/>
</dbReference>
<evidence type="ECO:0000256" key="5">
    <source>
        <dbReference type="ARBA" id="ARBA00023136"/>
    </source>
</evidence>
<protein>
    <submittedName>
        <fullName evidence="8">CitMHS family transporter</fullName>
    </submittedName>
</protein>
<feature type="transmembrane region" description="Helical" evidence="6">
    <location>
        <begin position="69"/>
        <end position="87"/>
    </location>
</feature>
<evidence type="ECO:0000256" key="2">
    <source>
        <dbReference type="ARBA" id="ARBA00022448"/>
    </source>
</evidence>
<organism evidence="8 9">
    <name type="scientific">Enterocloster alcoholdehydrogenati</name>
    <dbReference type="NCBI Taxonomy" id="2547410"/>
    <lineage>
        <taxon>Bacteria</taxon>
        <taxon>Bacillati</taxon>
        <taxon>Bacillota</taxon>
        <taxon>Clostridia</taxon>
        <taxon>Lachnospirales</taxon>
        <taxon>Lachnospiraceae</taxon>
        <taxon>Enterocloster</taxon>
    </lineage>
</organism>
<feature type="transmembrane region" description="Helical" evidence="6">
    <location>
        <begin position="122"/>
        <end position="138"/>
    </location>
</feature>
<sequence>MNETMLAILGFAAIIMLIFLLLRNVTAPAIAFVGVSAVTAVILAGTGTFTIKEMGDFISAGVKRVHSTAALFIFSALFFGIMTDVGMFDSIIDVLMKRVGNNVVGVALMTCVIAMMGHLDGGGAAAFLITVPAMFPVYKRLRMRPVALLLICVTAMGAVNLLPWSGPVMRTASVLEIEANLLWMKLFPIQLVGIVIALFTAVFWGVAEKRRGAGGNSALPGYDDDMPAEGDSVRSSKLGRPEKFWFNVILTLAVILCMVFLKAPSYSIFMIGCVIALLVNYPGEKLQNRVIWSHFGSAIMMTFTILAAGMFLGILEDSQIMNHMANVLASVIPQSMGQFLPLIIGVLSVPLTLLFGTDSYFYGLLPVLTGVGNKFGADPIHIGMAMAVCRNGAAFMSPVVPAAFLGTGLAGVEIKDHIKTCFFWIWGVSIVSMISGLLLGVLHIA</sequence>
<feature type="transmembrane region" description="Helical" evidence="6">
    <location>
        <begin position="6"/>
        <end position="22"/>
    </location>
</feature>
<comment type="subcellular location">
    <subcellularLocation>
        <location evidence="1">Membrane</location>
        <topology evidence="1">Multi-pass membrane protein</topology>
    </subcellularLocation>
</comment>
<feature type="transmembrane region" description="Helical" evidence="6">
    <location>
        <begin position="29"/>
        <end position="49"/>
    </location>
</feature>
<gene>
    <name evidence="8" type="ORF">F130042H8_14690</name>
</gene>
<feature type="transmembrane region" description="Helical" evidence="6">
    <location>
        <begin position="186"/>
        <end position="207"/>
    </location>
</feature>
<evidence type="ECO:0000313" key="8">
    <source>
        <dbReference type="EMBL" id="GAA6268409.1"/>
    </source>
</evidence>
<evidence type="ECO:0000313" key="9">
    <source>
        <dbReference type="Proteomes" id="UP001600894"/>
    </source>
</evidence>
<dbReference type="EMBL" id="BAABXL010000001">
    <property type="protein sequence ID" value="GAA6268409.1"/>
    <property type="molecule type" value="Genomic_DNA"/>
</dbReference>
<proteinExistence type="predicted"/>
<feature type="transmembrane region" description="Helical" evidence="6">
    <location>
        <begin position="267"/>
        <end position="283"/>
    </location>
</feature>
<evidence type="ECO:0000256" key="6">
    <source>
        <dbReference type="SAM" id="Phobius"/>
    </source>
</evidence>
<keyword evidence="9" id="KW-1185">Reference proteome</keyword>
<feature type="transmembrane region" description="Helical" evidence="6">
    <location>
        <begin position="335"/>
        <end position="355"/>
    </location>
</feature>
<keyword evidence="2" id="KW-0813">Transport</keyword>
<feature type="transmembrane region" description="Helical" evidence="6">
    <location>
        <begin position="99"/>
        <end position="116"/>
    </location>
</feature>
<feature type="transmembrane region" description="Helical" evidence="6">
    <location>
        <begin position="423"/>
        <end position="444"/>
    </location>
</feature>
<feature type="transmembrane region" description="Helical" evidence="6">
    <location>
        <begin position="295"/>
        <end position="315"/>
    </location>
</feature>
<feature type="transmembrane region" description="Helical" evidence="6">
    <location>
        <begin position="244"/>
        <end position="261"/>
    </location>
</feature>
<evidence type="ECO:0000256" key="3">
    <source>
        <dbReference type="ARBA" id="ARBA00022692"/>
    </source>
</evidence>
<comment type="caution">
    <text evidence="8">The sequence shown here is derived from an EMBL/GenBank/DDBJ whole genome shotgun (WGS) entry which is preliminary data.</text>
</comment>
<dbReference type="InterPro" id="IPR004680">
    <property type="entry name" value="Cit_transptr-like_dom"/>
</dbReference>
<dbReference type="Proteomes" id="UP001600894">
    <property type="component" value="Unassembled WGS sequence"/>
</dbReference>
<evidence type="ECO:0000259" key="7">
    <source>
        <dbReference type="Pfam" id="PF03600"/>
    </source>
</evidence>
<feature type="transmembrane region" description="Helical" evidence="6">
    <location>
        <begin position="145"/>
        <end position="166"/>
    </location>
</feature>
<evidence type="ECO:0000256" key="1">
    <source>
        <dbReference type="ARBA" id="ARBA00004141"/>
    </source>
</evidence>
<dbReference type="InterPro" id="IPR014738">
    <property type="entry name" value="Citrate_transporter"/>
</dbReference>
<name>A0ABQ0AWL6_9FIRM</name>
<accession>A0ABQ0AWL6</accession>
<evidence type="ECO:0000256" key="4">
    <source>
        <dbReference type="ARBA" id="ARBA00022989"/>
    </source>
</evidence>